<protein>
    <submittedName>
        <fullName evidence="1">Uncharacterized protein</fullName>
    </submittedName>
</protein>
<organism evidence="1 2">
    <name type="scientific">Streptomyces triticiradicis</name>
    <dbReference type="NCBI Taxonomy" id="2651189"/>
    <lineage>
        <taxon>Bacteria</taxon>
        <taxon>Bacillati</taxon>
        <taxon>Actinomycetota</taxon>
        <taxon>Actinomycetes</taxon>
        <taxon>Kitasatosporales</taxon>
        <taxon>Streptomycetaceae</taxon>
        <taxon>Streptomyces</taxon>
    </lineage>
</organism>
<dbReference type="RefSeq" id="WP_151475028.1">
    <property type="nucleotide sequence ID" value="NZ_WBKG01000086.1"/>
</dbReference>
<sequence length="100" mass="10585">MAEIVYFTSIDGSDTGGTPGVIEPSAFRFTPDPNASNWQTTGCATVVFGYGTTFLPMMKIKVGVIVGAPIELRDGRVLSPQEAALVAQCSKIMQLAVEES</sequence>
<proteinExistence type="predicted"/>
<dbReference type="AlphaFoldDB" id="A0A7J5D2D4"/>
<dbReference type="EMBL" id="WBKG01000086">
    <property type="protein sequence ID" value="KAB1973202.1"/>
    <property type="molecule type" value="Genomic_DNA"/>
</dbReference>
<dbReference type="Proteomes" id="UP000442990">
    <property type="component" value="Unassembled WGS sequence"/>
</dbReference>
<keyword evidence="2" id="KW-1185">Reference proteome</keyword>
<accession>A0A7J5D2D4</accession>
<comment type="caution">
    <text evidence="1">The sequence shown here is derived from an EMBL/GenBank/DDBJ whole genome shotgun (WGS) entry which is preliminary data.</text>
</comment>
<evidence type="ECO:0000313" key="1">
    <source>
        <dbReference type="EMBL" id="KAB1973202.1"/>
    </source>
</evidence>
<reference evidence="1 2" key="1">
    <citation type="submission" date="2019-09" db="EMBL/GenBank/DDBJ databases">
        <title>Isolation and identification of active actinomycetes.</title>
        <authorList>
            <person name="Yu Z."/>
            <person name="Han C."/>
            <person name="Yu B."/>
        </authorList>
    </citation>
    <scope>NUCLEOTIDE SEQUENCE [LARGE SCALE GENOMIC DNA]</scope>
    <source>
        <strain evidence="1 2">NEAU-H2</strain>
    </source>
</reference>
<evidence type="ECO:0000313" key="2">
    <source>
        <dbReference type="Proteomes" id="UP000442990"/>
    </source>
</evidence>
<gene>
    <name evidence="1" type="ORF">F8144_44115</name>
</gene>
<name>A0A7J5D2D4_9ACTN</name>